<dbReference type="EMBL" id="AENT01000030">
    <property type="protein sequence ID" value="EFR42137.1"/>
    <property type="molecule type" value="Genomic_DNA"/>
</dbReference>
<dbReference type="RefSeq" id="WP_007555182.1">
    <property type="nucleotide sequence ID" value="NZ_AENT01000030.1"/>
</dbReference>
<feature type="non-terminal residue" evidence="2">
    <location>
        <position position="1"/>
    </location>
</feature>
<protein>
    <recommendedName>
        <fullName evidence="1">Integrase catalytic domain-containing protein</fullName>
    </recommendedName>
</protein>
<feature type="domain" description="Integrase catalytic" evidence="1">
    <location>
        <begin position="3"/>
        <end position="44"/>
    </location>
</feature>
<evidence type="ECO:0000313" key="2">
    <source>
        <dbReference type="EMBL" id="EFR42137.1"/>
    </source>
</evidence>
<dbReference type="Proteomes" id="UP000004594">
    <property type="component" value="Unassembled WGS sequence"/>
</dbReference>
<name>E4LAM9_9FIRM</name>
<proteinExistence type="predicted"/>
<dbReference type="GO" id="GO:0015074">
    <property type="term" value="P:DNA integration"/>
    <property type="evidence" value="ECO:0007669"/>
    <property type="project" value="InterPro"/>
</dbReference>
<sequence>YYGYEKEYKNFKEFSKAVKEYINYYNNERIQKKTKWMPPITYRLASMM</sequence>
<reference evidence="2 3" key="1">
    <citation type="submission" date="2010-11" db="EMBL/GenBank/DDBJ databases">
        <authorList>
            <person name="Durkin A.S."/>
            <person name="Madupu R."/>
            <person name="Torralba M."/>
            <person name="Gillis M."/>
            <person name="Methe B."/>
            <person name="Sutton G."/>
            <person name="Nelson K.E."/>
        </authorList>
    </citation>
    <scope>NUCLEOTIDE SEQUENCE [LARGE SCALE GENOMIC DNA]</scope>
    <source>
        <strain evidence="2 3">UPII 345-E</strain>
    </source>
</reference>
<dbReference type="OrthoDB" id="1625441at2"/>
<comment type="caution">
    <text evidence="2">The sequence shown here is derived from an EMBL/GenBank/DDBJ whole genome shotgun (WGS) entry which is preliminary data.</text>
</comment>
<gene>
    <name evidence="2" type="ORF">HMPREF9220_0294</name>
</gene>
<dbReference type="Pfam" id="PF13333">
    <property type="entry name" value="rve_2"/>
    <property type="match status" value="1"/>
</dbReference>
<dbReference type="eggNOG" id="COG2801">
    <property type="taxonomic scope" value="Bacteria"/>
</dbReference>
<organism evidence="2 3">
    <name type="scientific">Dialister micraerophilus UPII 345-E</name>
    <dbReference type="NCBI Taxonomy" id="910314"/>
    <lineage>
        <taxon>Bacteria</taxon>
        <taxon>Bacillati</taxon>
        <taxon>Bacillota</taxon>
        <taxon>Negativicutes</taxon>
        <taxon>Veillonellales</taxon>
        <taxon>Veillonellaceae</taxon>
        <taxon>Dialister</taxon>
    </lineage>
</organism>
<evidence type="ECO:0000313" key="3">
    <source>
        <dbReference type="Proteomes" id="UP000004594"/>
    </source>
</evidence>
<evidence type="ECO:0000259" key="1">
    <source>
        <dbReference type="Pfam" id="PF13333"/>
    </source>
</evidence>
<dbReference type="AlphaFoldDB" id="E4LAM9"/>
<accession>E4LAM9</accession>
<dbReference type="InterPro" id="IPR001584">
    <property type="entry name" value="Integrase_cat-core"/>
</dbReference>